<evidence type="ECO:0000313" key="3">
    <source>
        <dbReference type="Proteomes" id="UP000176897"/>
    </source>
</evidence>
<dbReference type="EMBL" id="MGEJ01000014">
    <property type="protein sequence ID" value="OGL80061.1"/>
    <property type="molecule type" value="Genomic_DNA"/>
</dbReference>
<keyword evidence="1" id="KW-0472">Membrane</keyword>
<evidence type="ECO:0000256" key="1">
    <source>
        <dbReference type="SAM" id="Phobius"/>
    </source>
</evidence>
<keyword evidence="1" id="KW-1133">Transmembrane helix</keyword>
<proteinExistence type="predicted"/>
<reference evidence="2 3" key="1">
    <citation type="journal article" date="2016" name="Nat. Commun.">
        <title>Thousands of microbial genomes shed light on interconnected biogeochemical processes in an aquifer system.</title>
        <authorList>
            <person name="Anantharaman K."/>
            <person name="Brown C.T."/>
            <person name="Hug L.A."/>
            <person name="Sharon I."/>
            <person name="Castelle C.J."/>
            <person name="Probst A.J."/>
            <person name="Thomas B.C."/>
            <person name="Singh A."/>
            <person name="Wilkins M.J."/>
            <person name="Karaoz U."/>
            <person name="Brodie E.L."/>
            <person name="Williams K.H."/>
            <person name="Hubbard S.S."/>
            <person name="Banfield J.F."/>
        </authorList>
    </citation>
    <scope>NUCLEOTIDE SEQUENCE [LARGE SCALE GENOMIC DNA]</scope>
</reference>
<feature type="transmembrane region" description="Helical" evidence="1">
    <location>
        <begin position="12"/>
        <end position="30"/>
    </location>
</feature>
<comment type="caution">
    <text evidence="2">The sequence shown here is derived from an EMBL/GenBank/DDBJ whole genome shotgun (WGS) entry which is preliminary data.</text>
</comment>
<gene>
    <name evidence="2" type="ORF">A3B21_01665</name>
</gene>
<keyword evidence="1" id="KW-0812">Transmembrane</keyword>
<protein>
    <submittedName>
        <fullName evidence="2">Uncharacterized protein</fullName>
    </submittedName>
</protein>
<dbReference type="STRING" id="1802401.A3B21_01665"/>
<evidence type="ECO:0000313" key="2">
    <source>
        <dbReference type="EMBL" id="OGL80061.1"/>
    </source>
</evidence>
<accession>A0A1F7UP59</accession>
<name>A0A1F7UP59_9BACT</name>
<dbReference type="Proteomes" id="UP000176897">
    <property type="component" value="Unassembled WGS sequence"/>
</dbReference>
<sequence>MENNHKSLKLAILEQLSTLMTAGFGFVAALAWNEAIQAMFRKFFPENSGIVLKFLYAVVITIVVVLITTRLSKLAEKLKHNSQS</sequence>
<dbReference type="InterPro" id="IPR043713">
    <property type="entry name" value="DUF5654"/>
</dbReference>
<dbReference type="AlphaFoldDB" id="A0A1F7UP59"/>
<organism evidence="2 3">
    <name type="scientific">Candidatus Uhrbacteria bacterium RIFCSPLOWO2_01_FULL_47_24</name>
    <dbReference type="NCBI Taxonomy" id="1802401"/>
    <lineage>
        <taxon>Bacteria</taxon>
        <taxon>Candidatus Uhriibacteriota</taxon>
    </lineage>
</organism>
<feature type="transmembrane region" description="Helical" evidence="1">
    <location>
        <begin position="50"/>
        <end position="69"/>
    </location>
</feature>
<dbReference type="Pfam" id="PF18898">
    <property type="entry name" value="DUF5654"/>
    <property type="match status" value="1"/>
</dbReference>